<dbReference type="PRINTS" id="PR00032">
    <property type="entry name" value="HTHARAC"/>
</dbReference>
<dbReference type="Proteomes" id="UP000192980">
    <property type="component" value="Unassembled WGS sequence"/>
</dbReference>
<dbReference type="PANTHER" id="PTHR43280">
    <property type="entry name" value="ARAC-FAMILY TRANSCRIPTIONAL REGULATOR"/>
    <property type="match status" value="1"/>
</dbReference>
<evidence type="ECO:0000256" key="2">
    <source>
        <dbReference type="ARBA" id="ARBA00023125"/>
    </source>
</evidence>
<keyword evidence="2 5" id="KW-0238">DNA-binding</keyword>
<dbReference type="Gene3D" id="1.10.10.60">
    <property type="entry name" value="Homeodomain-like"/>
    <property type="match status" value="2"/>
</dbReference>
<dbReference type="InterPro" id="IPR018060">
    <property type="entry name" value="HTH_AraC"/>
</dbReference>
<organism evidence="5 6">
    <name type="scientific">Sphingobacterium psychroaquaticum</name>
    <dbReference type="NCBI Taxonomy" id="561061"/>
    <lineage>
        <taxon>Bacteria</taxon>
        <taxon>Pseudomonadati</taxon>
        <taxon>Bacteroidota</taxon>
        <taxon>Sphingobacteriia</taxon>
        <taxon>Sphingobacteriales</taxon>
        <taxon>Sphingobacteriaceae</taxon>
        <taxon>Sphingobacterium</taxon>
    </lineage>
</organism>
<dbReference type="EMBL" id="FXAU01000001">
    <property type="protein sequence ID" value="SMG06576.1"/>
    <property type="molecule type" value="Genomic_DNA"/>
</dbReference>
<keyword evidence="6" id="KW-1185">Reference proteome</keyword>
<sequence length="290" mass="33741">MMKQKTIYTLEVSHLNLADDNLRNDFAISDTSEDIIGITLEHPVKINSLLVGICIKGNGNMKVNLKSVPLSERDVIALSPGTIIQYVPEEISSDFMMKYMSISLEFVAAFDASYLYPDARQTSYFKADIEEYNILLKLYDNLLEKYNRKDNLFRRQIIQHSLLSGMYEFALIEKNHTYLNTEGLTKKEKLVWEFYQLLFKHYKNEKDTLFYAEKLLLSTKYLSTIIKQQTGKTVNEWVFEYIIAEAKALIKSSKITIKELAEHFNYADATSFGKFFKKQVGMTPNEYRKN</sequence>
<evidence type="ECO:0000259" key="4">
    <source>
        <dbReference type="PROSITE" id="PS01124"/>
    </source>
</evidence>
<gene>
    <name evidence="5" type="ORF">SAMN05660862_0180</name>
</gene>
<evidence type="ECO:0000313" key="5">
    <source>
        <dbReference type="EMBL" id="SMG06576.1"/>
    </source>
</evidence>
<keyword evidence="1" id="KW-0805">Transcription regulation</keyword>
<accession>A0A1X7HX73</accession>
<keyword evidence="3" id="KW-0804">Transcription</keyword>
<dbReference type="Pfam" id="PF12833">
    <property type="entry name" value="HTH_18"/>
    <property type="match status" value="1"/>
</dbReference>
<dbReference type="PROSITE" id="PS01124">
    <property type="entry name" value="HTH_ARAC_FAMILY_2"/>
    <property type="match status" value="1"/>
</dbReference>
<protein>
    <submittedName>
        <fullName evidence="5">AraC-type DNA-binding protein</fullName>
    </submittedName>
</protein>
<feature type="domain" description="HTH araC/xylS-type" evidence="4">
    <location>
        <begin position="192"/>
        <end position="290"/>
    </location>
</feature>
<dbReference type="InterPro" id="IPR020449">
    <property type="entry name" value="Tscrpt_reg_AraC-type_HTH"/>
</dbReference>
<dbReference type="PANTHER" id="PTHR43280:SF32">
    <property type="entry name" value="TRANSCRIPTIONAL REGULATORY PROTEIN"/>
    <property type="match status" value="1"/>
</dbReference>
<dbReference type="GO" id="GO:0043565">
    <property type="term" value="F:sequence-specific DNA binding"/>
    <property type="evidence" value="ECO:0007669"/>
    <property type="project" value="InterPro"/>
</dbReference>
<proteinExistence type="predicted"/>
<evidence type="ECO:0000313" key="6">
    <source>
        <dbReference type="Proteomes" id="UP000192980"/>
    </source>
</evidence>
<dbReference type="SMART" id="SM00342">
    <property type="entry name" value="HTH_ARAC"/>
    <property type="match status" value="1"/>
</dbReference>
<reference evidence="5 6" key="1">
    <citation type="submission" date="2017-04" db="EMBL/GenBank/DDBJ databases">
        <authorList>
            <person name="Afonso C.L."/>
            <person name="Miller P.J."/>
            <person name="Scott M.A."/>
            <person name="Spackman E."/>
            <person name="Goraichik I."/>
            <person name="Dimitrov K.M."/>
            <person name="Suarez D.L."/>
            <person name="Swayne D.E."/>
        </authorList>
    </citation>
    <scope>NUCLEOTIDE SEQUENCE [LARGE SCALE GENOMIC DNA]</scope>
    <source>
        <strain evidence="5 6">DSM 22418</strain>
    </source>
</reference>
<dbReference type="InterPro" id="IPR009057">
    <property type="entry name" value="Homeodomain-like_sf"/>
</dbReference>
<evidence type="ECO:0000256" key="3">
    <source>
        <dbReference type="ARBA" id="ARBA00023163"/>
    </source>
</evidence>
<dbReference type="RefSeq" id="WP_058699769.1">
    <property type="nucleotide sequence ID" value="NZ_FXAU01000001.1"/>
</dbReference>
<dbReference type="SUPFAM" id="SSF46689">
    <property type="entry name" value="Homeodomain-like"/>
    <property type="match status" value="1"/>
</dbReference>
<dbReference type="GO" id="GO:0003700">
    <property type="term" value="F:DNA-binding transcription factor activity"/>
    <property type="evidence" value="ECO:0007669"/>
    <property type="project" value="InterPro"/>
</dbReference>
<dbReference type="OrthoDB" id="1007667at2"/>
<dbReference type="STRING" id="561061.SAMN05660862_0180"/>
<name>A0A1X7HX73_9SPHI</name>
<evidence type="ECO:0000256" key="1">
    <source>
        <dbReference type="ARBA" id="ARBA00023015"/>
    </source>
</evidence>
<dbReference type="AlphaFoldDB" id="A0A1X7HX73"/>